<reference evidence="1" key="2">
    <citation type="journal article" date="2015" name="Fish Shellfish Immunol.">
        <title>Early steps in the European eel (Anguilla anguilla)-Vibrio vulnificus interaction in the gills: Role of the RtxA13 toxin.</title>
        <authorList>
            <person name="Callol A."/>
            <person name="Pajuelo D."/>
            <person name="Ebbesson L."/>
            <person name="Teles M."/>
            <person name="MacKenzie S."/>
            <person name="Amaro C."/>
        </authorList>
    </citation>
    <scope>NUCLEOTIDE SEQUENCE</scope>
</reference>
<dbReference type="AlphaFoldDB" id="A0A0E9VJR4"/>
<sequence length="33" mass="3681">MVTALLYISQPTEEAGFRTVLGPSRIIFTITRV</sequence>
<dbReference type="EMBL" id="GBXM01030892">
    <property type="protein sequence ID" value="JAH77685.1"/>
    <property type="molecule type" value="Transcribed_RNA"/>
</dbReference>
<organism evidence="1">
    <name type="scientific">Anguilla anguilla</name>
    <name type="common">European freshwater eel</name>
    <name type="synonym">Muraena anguilla</name>
    <dbReference type="NCBI Taxonomy" id="7936"/>
    <lineage>
        <taxon>Eukaryota</taxon>
        <taxon>Metazoa</taxon>
        <taxon>Chordata</taxon>
        <taxon>Craniata</taxon>
        <taxon>Vertebrata</taxon>
        <taxon>Euteleostomi</taxon>
        <taxon>Actinopterygii</taxon>
        <taxon>Neopterygii</taxon>
        <taxon>Teleostei</taxon>
        <taxon>Anguilliformes</taxon>
        <taxon>Anguillidae</taxon>
        <taxon>Anguilla</taxon>
    </lineage>
</organism>
<protein>
    <submittedName>
        <fullName evidence="1">Uncharacterized protein</fullName>
    </submittedName>
</protein>
<name>A0A0E9VJR4_ANGAN</name>
<evidence type="ECO:0000313" key="1">
    <source>
        <dbReference type="EMBL" id="JAH77685.1"/>
    </source>
</evidence>
<proteinExistence type="predicted"/>
<reference evidence="1" key="1">
    <citation type="submission" date="2014-11" db="EMBL/GenBank/DDBJ databases">
        <authorList>
            <person name="Amaro Gonzalez C."/>
        </authorList>
    </citation>
    <scope>NUCLEOTIDE SEQUENCE</scope>
</reference>
<accession>A0A0E9VJR4</accession>